<feature type="compositionally biased region" description="Polar residues" evidence="1">
    <location>
        <begin position="169"/>
        <end position="200"/>
    </location>
</feature>
<organism evidence="2 3">
    <name type="scientific">Fusarium solani</name>
    <name type="common">Filamentous fungus</name>
    <dbReference type="NCBI Taxonomy" id="169388"/>
    <lineage>
        <taxon>Eukaryota</taxon>
        <taxon>Fungi</taxon>
        <taxon>Dikarya</taxon>
        <taxon>Ascomycota</taxon>
        <taxon>Pezizomycotina</taxon>
        <taxon>Sordariomycetes</taxon>
        <taxon>Hypocreomycetidae</taxon>
        <taxon>Hypocreales</taxon>
        <taxon>Nectriaceae</taxon>
        <taxon>Fusarium</taxon>
        <taxon>Fusarium solani species complex</taxon>
    </lineage>
</organism>
<feature type="region of interest" description="Disordered" evidence="1">
    <location>
        <begin position="247"/>
        <end position="280"/>
    </location>
</feature>
<sequence>MSDERICPAWGYCTHGFWCQGYWCCLDERCGYRYEPVPAGTADLSRTYDIAGHNGYDLAAGPGANGQNSLGGETFGYGGTTAYDEWRGDHQPSSQQGQDAYPYVVQQHDNQQNVSQQNNHRYNNQDDGQPSGYQNGYAQNDQQDNVGRSDYQDGRYQWNVQPPGPASDVSVNMGSWSSAGQTNSPTSTETPDNEDASMTGNADEDNVMPYVEEQPAVGIDERDDQYFANQEISQFATYFPEHLNHDTRDQYRSSYPPVLCLSDGSESGVTQSNNTQSNVE</sequence>
<dbReference type="AlphaFoldDB" id="A0A9P9REM0"/>
<dbReference type="Proteomes" id="UP000736672">
    <property type="component" value="Unassembled WGS sequence"/>
</dbReference>
<keyword evidence="3" id="KW-1185">Reference proteome</keyword>
<dbReference type="EMBL" id="JAGTJS010000001">
    <property type="protein sequence ID" value="KAH7275678.1"/>
    <property type="molecule type" value="Genomic_DNA"/>
</dbReference>
<feature type="region of interest" description="Disordered" evidence="1">
    <location>
        <begin position="111"/>
        <end position="207"/>
    </location>
</feature>
<evidence type="ECO:0000313" key="2">
    <source>
        <dbReference type="EMBL" id="KAH7275678.1"/>
    </source>
</evidence>
<evidence type="ECO:0000256" key="1">
    <source>
        <dbReference type="SAM" id="MobiDB-lite"/>
    </source>
</evidence>
<feature type="compositionally biased region" description="Polar residues" evidence="1">
    <location>
        <begin position="120"/>
        <end position="146"/>
    </location>
</feature>
<proteinExistence type="predicted"/>
<comment type="caution">
    <text evidence="2">The sequence shown here is derived from an EMBL/GenBank/DDBJ whole genome shotgun (WGS) entry which is preliminary data.</text>
</comment>
<evidence type="ECO:0000313" key="3">
    <source>
        <dbReference type="Proteomes" id="UP000736672"/>
    </source>
</evidence>
<protein>
    <submittedName>
        <fullName evidence="2">Uncharacterized protein</fullName>
    </submittedName>
</protein>
<reference evidence="2" key="1">
    <citation type="journal article" date="2021" name="Nat. Commun.">
        <title>Genetic determinants of endophytism in the Arabidopsis root mycobiome.</title>
        <authorList>
            <person name="Mesny F."/>
            <person name="Miyauchi S."/>
            <person name="Thiergart T."/>
            <person name="Pickel B."/>
            <person name="Atanasova L."/>
            <person name="Karlsson M."/>
            <person name="Huettel B."/>
            <person name="Barry K.W."/>
            <person name="Haridas S."/>
            <person name="Chen C."/>
            <person name="Bauer D."/>
            <person name="Andreopoulos W."/>
            <person name="Pangilinan J."/>
            <person name="LaButti K."/>
            <person name="Riley R."/>
            <person name="Lipzen A."/>
            <person name="Clum A."/>
            <person name="Drula E."/>
            <person name="Henrissat B."/>
            <person name="Kohler A."/>
            <person name="Grigoriev I.V."/>
            <person name="Martin F.M."/>
            <person name="Hacquard S."/>
        </authorList>
    </citation>
    <scope>NUCLEOTIDE SEQUENCE</scope>
    <source>
        <strain evidence="2">FSSC 5 MPI-SDFR-AT-0091</strain>
    </source>
</reference>
<feature type="compositionally biased region" description="Polar residues" evidence="1">
    <location>
        <begin position="264"/>
        <end position="280"/>
    </location>
</feature>
<accession>A0A9P9REM0</accession>
<dbReference type="OrthoDB" id="5096481at2759"/>
<name>A0A9P9REM0_FUSSL</name>
<gene>
    <name evidence="2" type="ORF">B0J15DRAFT_540679</name>
</gene>